<evidence type="ECO:0000259" key="8">
    <source>
        <dbReference type="PROSITE" id="PS51910"/>
    </source>
</evidence>
<dbReference type="GO" id="GO:0008061">
    <property type="term" value="F:chitin binding"/>
    <property type="evidence" value="ECO:0007669"/>
    <property type="project" value="InterPro"/>
</dbReference>
<evidence type="ECO:0000256" key="7">
    <source>
        <dbReference type="SAM" id="SignalP"/>
    </source>
</evidence>
<dbReference type="InterPro" id="IPR011583">
    <property type="entry name" value="Chitinase_II/V-like_cat"/>
</dbReference>
<organism evidence="9">
    <name type="scientific">Anopheles triannulatus</name>
    <dbReference type="NCBI Taxonomy" id="58253"/>
    <lineage>
        <taxon>Eukaryota</taxon>
        <taxon>Metazoa</taxon>
        <taxon>Ecdysozoa</taxon>
        <taxon>Arthropoda</taxon>
        <taxon>Hexapoda</taxon>
        <taxon>Insecta</taxon>
        <taxon>Pterygota</taxon>
        <taxon>Neoptera</taxon>
        <taxon>Endopterygota</taxon>
        <taxon>Diptera</taxon>
        <taxon>Nematocera</taxon>
        <taxon>Culicoidea</taxon>
        <taxon>Culicidae</taxon>
        <taxon>Anophelinae</taxon>
        <taxon>Anopheles</taxon>
    </lineage>
</organism>
<feature type="domain" description="GH18" evidence="8">
    <location>
        <begin position="29"/>
        <end position="429"/>
    </location>
</feature>
<evidence type="ECO:0000256" key="3">
    <source>
        <dbReference type="ARBA" id="ARBA00022525"/>
    </source>
</evidence>
<dbReference type="GO" id="GO:0005576">
    <property type="term" value="C:extracellular region"/>
    <property type="evidence" value="ECO:0007669"/>
    <property type="project" value="UniProtKB-SubCell"/>
</dbReference>
<keyword evidence="3" id="KW-0964">Secreted</keyword>
<evidence type="ECO:0000313" key="9">
    <source>
        <dbReference type="EMBL" id="MBW39666.1"/>
    </source>
</evidence>
<evidence type="ECO:0000256" key="1">
    <source>
        <dbReference type="ARBA" id="ARBA00004613"/>
    </source>
</evidence>
<comment type="similarity">
    <text evidence="2">Belongs to the glycosyl hydrolase 18 family. IDGF subfamily.</text>
</comment>
<proteinExistence type="inferred from homology"/>
<dbReference type="GO" id="GO:0006032">
    <property type="term" value="P:chitin catabolic process"/>
    <property type="evidence" value="ECO:0007669"/>
    <property type="project" value="TreeGrafter"/>
</dbReference>
<feature type="chain" id="PRO_5014746798" evidence="7">
    <location>
        <begin position="26"/>
        <end position="429"/>
    </location>
</feature>
<dbReference type="PANTHER" id="PTHR11177">
    <property type="entry name" value="CHITINASE"/>
    <property type="match status" value="1"/>
</dbReference>
<dbReference type="Pfam" id="PF00704">
    <property type="entry name" value="Glyco_hydro_18"/>
    <property type="match status" value="1"/>
</dbReference>
<comment type="subcellular location">
    <subcellularLocation>
        <location evidence="1">Secreted</location>
    </subcellularLocation>
</comment>
<dbReference type="InterPro" id="IPR050314">
    <property type="entry name" value="Glycosyl_Hydrlase_18"/>
</dbReference>
<keyword evidence="4 7" id="KW-0732">Signal</keyword>
<dbReference type="GO" id="GO:0005975">
    <property type="term" value="P:carbohydrate metabolic process"/>
    <property type="evidence" value="ECO:0007669"/>
    <property type="project" value="InterPro"/>
</dbReference>
<dbReference type="InterPro" id="IPR001223">
    <property type="entry name" value="Glyco_hydro18_cat"/>
</dbReference>
<keyword evidence="6" id="KW-0325">Glycoprotein</keyword>
<dbReference type="AlphaFoldDB" id="A0A2M4AFX2"/>
<dbReference type="SMART" id="SM00636">
    <property type="entry name" value="Glyco_18"/>
    <property type="match status" value="1"/>
</dbReference>
<evidence type="ECO:0000256" key="4">
    <source>
        <dbReference type="ARBA" id="ARBA00022729"/>
    </source>
</evidence>
<dbReference type="SUPFAM" id="SSF54556">
    <property type="entry name" value="Chitinase insertion domain"/>
    <property type="match status" value="1"/>
</dbReference>
<dbReference type="FunFam" id="3.20.20.80:FF:000071">
    <property type="entry name" value="Imaginal disc growth factor"/>
    <property type="match status" value="1"/>
</dbReference>
<sequence length="429" mass="46969">MNIIARSNMVIVLVVLFACTLVTSASHVPKVLCYYDGEASLKSDALSGKVTLSDIASALPYCTHLVYGYAGIDSATYRLKPLNEALDLDSGKGQFRIATGLKYRFPGLKVFLSVGAYYDLNDQENSSAKYLTLLESSESRAAFIDSTRKLLKEYGFDGLDLAWQFPQSKPKGVTDTVLDTKATEHREQFIELVRALKTAFDQDKLELGYTQLPHVNETIFIDIPKLNNLHLHYISINAFDQQIPQRNPNEADYLAPLYEPQGRVPGKNIAASVQAWTKKGTPPTRIVVGIPTYGRGWKLVKESGTTGVPPVRADGPSPIKSYSSYAGYYSYGEVCSIVAIPAGTSTNPVHKVHDPSFGPYAYRVPDGKGENGIWLTYEDAESAANKARYVKETGLGGIAVNDLADDDYMGRCSNEAFSITLAVSKTLSN</sequence>
<dbReference type="InterPro" id="IPR029070">
    <property type="entry name" value="Chitinase_insertion_sf"/>
</dbReference>
<dbReference type="GO" id="GO:0004568">
    <property type="term" value="F:chitinase activity"/>
    <property type="evidence" value="ECO:0007669"/>
    <property type="project" value="TreeGrafter"/>
</dbReference>
<keyword evidence="5" id="KW-1015">Disulfide bond</keyword>
<dbReference type="PROSITE" id="PS51257">
    <property type="entry name" value="PROKAR_LIPOPROTEIN"/>
    <property type="match status" value="1"/>
</dbReference>
<dbReference type="PROSITE" id="PS51910">
    <property type="entry name" value="GH18_2"/>
    <property type="match status" value="1"/>
</dbReference>
<dbReference type="PANTHER" id="PTHR11177:SF235">
    <property type="entry name" value="CHITINASE-LIKE PROTEIN IDGF1-RELATED"/>
    <property type="match status" value="1"/>
</dbReference>
<evidence type="ECO:0000256" key="6">
    <source>
        <dbReference type="ARBA" id="ARBA00023180"/>
    </source>
</evidence>
<reference evidence="9" key="1">
    <citation type="submission" date="2018-01" db="EMBL/GenBank/DDBJ databases">
        <title>An insight into the sialome of Amazonian anophelines.</title>
        <authorList>
            <person name="Ribeiro J.M."/>
            <person name="Scarpassa V."/>
            <person name="Calvo E."/>
        </authorList>
    </citation>
    <scope>NUCLEOTIDE SEQUENCE</scope>
    <source>
        <tissue evidence="9">Salivary glands</tissue>
    </source>
</reference>
<dbReference type="Gene3D" id="3.20.20.80">
    <property type="entry name" value="Glycosidases"/>
    <property type="match status" value="1"/>
</dbReference>
<dbReference type="SUPFAM" id="SSF51445">
    <property type="entry name" value="(Trans)glycosidases"/>
    <property type="match status" value="1"/>
</dbReference>
<evidence type="ECO:0000256" key="5">
    <source>
        <dbReference type="ARBA" id="ARBA00023157"/>
    </source>
</evidence>
<dbReference type="EMBL" id="GGFK01006345">
    <property type="protein sequence ID" value="MBW39666.1"/>
    <property type="molecule type" value="Transcribed_RNA"/>
</dbReference>
<accession>A0A2M4AFX2</accession>
<dbReference type="InterPro" id="IPR017853">
    <property type="entry name" value="GH"/>
</dbReference>
<evidence type="ECO:0000256" key="2">
    <source>
        <dbReference type="ARBA" id="ARBA00006606"/>
    </source>
</evidence>
<dbReference type="Gene3D" id="3.10.50.10">
    <property type="match status" value="1"/>
</dbReference>
<protein>
    <submittedName>
        <fullName evidence="9">Putative chitotriosidase-1</fullName>
    </submittedName>
</protein>
<feature type="signal peptide" evidence="7">
    <location>
        <begin position="1"/>
        <end position="25"/>
    </location>
</feature>
<name>A0A2M4AFX2_9DIPT</name>